<dbReference type="OrthoDB" id="9784739at2"/>
<evidence type="ECO:0000256" key="3">
    <source>
        <dbReference type="ARBA" id="ARBA00022679"/>
    </source>
</evidence>
<keyword evidence="2 7" id="KW-0441">Lipid A biosynthesis</keyword>
<dbReference type="HAMAP" id="MF_00523">
    <property type="entry name" value="LpxD"/>
    <property type="match status" value="1"/>
</dbReference>
<keyword evidence="1 7" id="KW-0444">Lipid biosynthesis</keyword>
<organism evidence="9 10">
    <name type="scientific">Geothermobacter hydrogeniphilus</name>
    <dbReference type="NCBI Taxonomy" id="1969733"/>
    <lineage>
        <taxon>Bacteria</taxon>
        <taxon>Pseudomonadati</taxon>
        <taxon>Thermodesulfobacteriota</taxon>
        <taxon>Desulfuromonadia</taxon>
        <taxon>Desulfuromonadales</taxon>
        <taxon>Geothermobacteraceae</taxon>
        <taxon>Geothermobacter</taxon>
    </lineage>
</organism>
<comment type="subunit">
    <text evidence="7">Homotrimer.</text>
</comment>
<evidence type="ECO:0000256" key="1">
    <source>
        <dbReference type="ARBA" id="ARBA00022516"/>
    </source>
</evidence>
<dbReference type="CDD" id="cd03352">
    <property type="entry name" value="LbH_LpxD"/>
    <property type="match status" value="1"/>
</dbReference>
<evidence type="ECO:0000256" key="7">
    <source>
        <dbReference type="HAMAP-Rule" id="MF_00523"/>
    </source>
</evidence>
<dbReference type="NCBIfam" id="NF002060">
    <property type="entry name" value="PRK00892.1"/>
    <property type="match status" value="1"/>
</dbReference>
<dbReference type="Pfam" id="PF00132">
    <property type="entry name" value="Hexapep"/>
    <property type="match status" value="2"/>
</dbReference>
<dbReference type="PANTHER" id="PTHR43378">
    <property type="entry name" value="UDP-3-O-ACYLGLUCOSAMINE N-ACYLTRANSFERASE"/>
    <property type="match status" value="1"/>
</dbReference>
<dbReference type="InterPro" id="IPR018357">
    <property type="entry name" value="Hexapep_transf_CS"/>
</dbReference>
<keyword evidence="6 7" id="KW-0012">Acyltransferase</keyword>
<dbReference type="Proteomes" id="UP000236340">
    <property type="component" value="Unassembled WGS sequence"/>
</dbReference>
<dbReference type="SUPFAM" id="SSF51161">
    <property type="entry name" value="Trimeric LpxA-like enzymes"/>
    <property type="match status" value="1"/>
</dbReference>
<evidence type="ECO:0000313" key="9">
    <source>
        <dbReference type="EMBL" id="PNU20916.1"/>
    </source>
</evidence>
<dbReference type="EMBL" id="PPFX01000007">
    <property type="protein sequence ID" value="PNU20916.1"/>
    <property type="molecule type" value="Genomic_DNA"/>
</dbReference>
<dbReference type="InterPro" id="IPR020573">
    <property type="entry name" value="UDP_GlcNAc_AcTrfase_non-rep"/>
</dbReference>
<comment type="function">
    <text evidence="7">Catalyzes the N-acylation of UDP-3-O-acylglucosamine using 3-hydroxyacyl-ACP as the acyl donor. Is involved in the biosynthesis of lipid A, a phosphorylated glycolipid that anchors the lipopolysaccharide to the outer membrane of the cell.</text>
</comment>
<dbReference type="EC" id="2.3.1.191" evidence="7"/>
<protein>
    <recommendedName>
        <fullName evidence="7">UDP-3-O-acylglucosamine N-acyltransferase</fullName>
        <ecNumber evidence="7">2.3.1.191</ecNumber>
    </recommendedName>
</protein>
<sequence length="343" mass="36329">MPCLQELADLVGGRVVGDPQLEINRLTTFEEAEPGDIVFVTRAGYANRLGETRASAVILDKERENLPLAQLVCPNPYLAFARVLQCLQPANPSPLGIMPGAFVDPEASLGENVSIHPGCHVGRGVRIGRGTVLHPNVVIYPGATIGDDCLIQAGCVVREDCRIGNRVILQPNAVIGSDGFGFAPDGERYEKIPQVGIVVIEDDVEIGACACVDRAALGVTRIGTGCKLDNQVQIGHNVDVGPHTVMAAQSGISGSTVIGRHCTFGGQSGTAGHIRIGDNVTVAGRGGVASHTEGNQVISGAPAIPHREWLKLSMTLPKLPEMRKEISRLKRQVDELKALLKES</sequence>
<comment type="caution">
    <text evidence="9">The sequence shown here is derived from an EMBL/GenBank/DDBJ whole genome shotgun (WGS) entry which is preliminary data.</text>
</comment>
<comment type="similarity">
    <text evidence="7">Belongs to the transferase hexapeptide repeat family. LpxD subfamily.</text>
</comment>
<evidence type="ECO:0000256" key="6">
    <source>
        <dbReference type="ARBA" id="ARBA00023315"/>
    </source>
</evidence>
<dbReference type="Gene3D" id="3.40.1390.10">
    <property type="entry name" value="MurE/MurF, N-terminal domain"/>
    <property type="match status" value="1"/>
</dbReference>
<evidence type="ECO:0000256" key="4">
    <source>
        <dbReference type="ARBA" id="ARBA00022737"/>
    </source>
</evidence>
<dbReference type="UniPathway" id="UPA00973"/>
<evidence type="ECO:0000259" key="8">
    <source>
        <dbReference type="Pfam" id="PF04613"/>
    </source>
</evidence>
<dbReference type="InterPro" id="IPR007691">
    <property type="entry name" value="LpxD"/>
</dbReference>
<keyword evidence="4 7" id="KW-0677">Repeat</keyword>
<gene>
    <name evidence="7 9" type="primary">lpxD</name>
    <name evidence="9" type="ORF">C2E25_04830</name>
</gene>
<dbReference type="Pfam" id="PF04613">
    <property type="entry name" value="LpxD"/>
    <property type="match status" value="1"/>
</dbReference>
<keyword evidence="3 7" id="KW-0808">Transferase</keyword>
<feature type="domain" description="UDP-3-O-[3-hydroxymyristoyl] glucosamine N-acyltransferase non-repeat region" evidence="8">
    <location>
        <begin position="21"/>
        <end position="85"/>
    </location>
</feature>
<dbReference type="GO" id="GO:0016020">
    <property type="term" value="C:membrane"/>
    <property type="evidence" value="ECO:0007669"/>
    <property type="project" value="GOC"/>
</dbReference>
<comment type="catalytic activity">
    <reaction evidence="7">
        <text>a UDP-3-O-[(3R)-3-hydroxyacyl]-alpha-D-glucosamine + a (3R)-hydroxyacyl-[ACP] = a UDP-2-N,3-O-bis[(3R)-3-hydroxyacyl]-alpha-D-glucosamine + holo-[ACP] + H(+)</text>
        <dbReference type="Rhea" id="RHEA:53836"/>
        <dbReference type="Rhea" id="RHEA-COMP:9685"/>
        <dbReference type="Rhea" id="RHEA-COMP:9945"/>
        <dbReference type="ChEBI" id="CHEBI:15378"/>
        <dbReference type="ChEBI" id="CHEBI:64479"/>
        <dbReference type="ChEBI" id="CHEBI:78827"/>
        <dbReference type="ChEBI" id="CHEBI:137740"/>
        <dbReference type="ChEBI" id="CHEBI:137748"/>
        <dbReference type="EC" id="2.3.1.191"/>
    </reaction>
</comment>
<dbReference type="InterPro" id="IPR001451">
    <property type="entry name" value="Hexapep"/>
</dbReference>
<feature type="active site" description="Proton acceptor" evidence="7">
    <location>
        <position position="236"/>
    </location>
</feature>
<comment type="pathway">
    <text evidence="7">Bacterial outer membrane biogenesis; LPS lipid A biosynthesis.</text>
</comment>
<keyword evidence="5 7" id="KW-0443">Lipid metabolism</keyword>
<dbReference type="GO" id="GO:0103118">
    <property type="term" value="F:UDP-3-O-[(3R)-3-hydroxyacyl]-glucosamine N-acyltransferase activity"/>
    <property type="evidence" value="ECO:0007669"/>
    <property type="project" value="UniProtKB-EC"/>
</dbReference>
<dbReference type="RefSeq" id="WP_103114656.1">
    <property type="nucleotide sequence ID" value="NZ_PPFX01000007.1"/>
</dbReference>
<proteinExistence type="inferred from homology"/>
<dbReference type="InterPro" id="IPR011004">
    <property type="entry name" value="Trimer_LpxA-like_sf"/>
</dbReference>
<dbReference type="Pfam" id="PF14602">
    <property type="entry name" value="Hexapep_2"/>
    <property type="match status" value="1"/>
</dbReference>
<name>A0A2K2HC89_9BACT</name>
<dbReference type="AlphaFoldDB" id="A0A2K2HC89"/>
<reference evidence="9 10" key="1">
    <citation type="journal article" date="2018" name="Genome Announc.">
        <title>Genome Sequence of Geothermobacter sp. HR-1 Iron Reducer from the Loihi Seamount.</title>
        <authorList>
            <person name="Smith H."/>
            <person name="Abuyen K."/>
            <person name="Tremblay J."/>
            <person name="Savalia P."/>
            <person name="Perez-Rodriguez I."/>
            <person name="Emerson D."/>
            <person name="Tully B."/>
            <person name="Amend J."/>
        </authorList>
    </citation>
    <scope>NUCLEOTIDE SEQUENCE [LARGE SCALE GENOMIC DNA]</scope>
    <source>
        <strain evidence="9 10">HR-1</strain>
    </source>
</reference>
<dbReference type="PANTHER" id="PTHR43378:SF2">
    <property type="entry name" value="UDP-3-O-ACYLGLUCOSAMINE N-ACYLTRANSFERASE 1, MITOCHONDRIAL-RELATED"/>
    <property type="match status" value="1"/>
</dbReference>
<dbReference type="GO" id="GO:0016410">
    <property type="term" value="F:N-acyltransferase activity"/>
    <property type="evidence" value="ECO:0007669"/>
    <property type="project" value="InterPro"/>
</dbReference>
<evidence type="ECO:0000256" key="2">
    <source>
        <dbReference type="ARBA" id="ARBA00022556"/>
    </source>
</evidence>
<dbReference type="PROSITE" id="PS00101">
    <property type="entry name" value="HEXAPEP_TRANSFERASES"/>
    <property type="match status" value="1"/>
</dbReference>
<evidence type="ECO:0000313" key="10">
    <source>
        <dbReference type="Proteomes" id="UP000236340"/>
    </source>
</evidence>
<dbReference type="GO" id="GO:0009245">
    <property type="term" value="P:lipid A biosynthetic process"/>
    <property type="evidence" value="ECO:0007669"/>
    <property type="project" value="UniProtKB-UniRule"/>
</dbReference>
<accession>A0A2K2HC89</accession>
<dbReference type="Gene3D" id="2.160.10.10">
    <property type="entry name" value="Hexapeptide repeat proteins"/>
    <property type="match status" value="1"/>
</dbReference>
<evidence type="ECO:0000256" key="5">
    <source>
        <dbReference type="ARBA" id="ARBA00023098"/>
    </source>
</evidence>
<dbReference type="NCBIfam" id="TIGR01853">
    <property type="entry name" value="lipid_A_lpxD"/>
    <property type="match status" value="1"/>
</dbReference>